<reference evidence="12" key="1">
    <citation type="submission" date="2020-10" db="EMBL/GenBank/DDBJ databases">
        <authorList>
            <person name="Gilroy R."/>
        </authorList>
    </citation>
    <scope>NUCLEOTIDE SEQUENCE</scope>
    <source>
        <strain evidence="12">CHK176-6737</strain>
    </source>
</reference>
<dbReference type="GO" id="GO:0046872">
    <property type="term" value="F:metal ion binding"/>
    <property type="evidence" value="ECO:0007669"/>
    <property type="project" value="UniProtKB-KW"/>
</dbReference>
<dbReference type="InterPro" id="IPR036615">
    <property type="entry name" value="Mur_ligase_C_dom_sf"/>
</dbReference>
<evidence type="ECO:0000256" key="5">
    <source>
        <dbReference type="ARBA" id="ARBA00022741"/>
    </source>
</evidence>
<dbReference type="GO" id="GO:0008841">
    <property type="term" value="F:dihydrofolate synthase activity"/>
    <property type="evidence" value="ECO:0007669"/>
    <property type="project" value="TreeGrafter"/>
</dbReference>
<reference evidence="12" key="2">
    <citation type="journal article" date="2021" name="PeerJ">
        <title>Extensive microbial diversity within the chicken gut microbiome revealed by metagenomics and culture.</title>
        <authorList>
            <person name="Gilroy R."/>
            <person name="Ravi A."/>
            <person name="Getino M."/>
            <person name="Pursley I."/>
            <person name="Horton D.L."/>
            <person name="Alikhan N.F."/>
            <person name="Baker D."/>
            <person name="Gharbi K."/>
            <person name="Hall N."/>
            <person name="Watson M."/>
            <person name="Adriaenssens E.M."/>
            <person name="Foster-Nyarko E."/>
            <person name="Jarju S."/>
            <person name="Secka A."/>
            <person name="Antonio M."/>
            <person name="Oren A."/>
            <person name="Chaudhuri R.R."/>
            <person name="La Ragione R."/>
            <person name="Hildebrand F."/>
            <person name="Pallen M.J."/>
        </authorList>
    </citation>
    <scope>NUCLEOTIDE SEQUENCE</scope>
    <source>
        <strain evidence="12">CHK176-6737</strain>
    </source>
</reference>
<dbReference type="EMBL" id="DVNM01000037">
    <property type="protein sequence ID" value="HIU69645.1"/>
    <property type="molecule type" value="Genomic_DNA"/>
</dbReference>
<evidence type="ECO:0000259" key="11">
    <source>
        <dbReference type="Pfam" id="PF08245"/>
    </source>
</evidence>
<protein>
    <recommendedName>
        <fullName evidence="2">tetrahydrofolate synthase</fullName>
        <ecNumber evidence="2">6.3.2.17</ecNumber>
    </recommendedName>
    <alternativeName>
        <fullName evidence="8">Tetrahydrofolylpolyglutamate synthase</fullName>
    </alternativeName>
</protein>
<dbReference type="NCBIfam" id="TIGR01499">
    <property type="entry name" value="folC"/>
    <property type="match status" value="1"/>
</dbReference>
<evidence type="ECO:0000256" key="2">
    <source>
        <dbReference type="ARBA" id="ARBA00013025"/>
    </source>
</evidence>
<dbReference type="Pfam" id="PF08245">
    <property type="entry name" value="Mur_ligase_M"/>
    <property type="match status" value="1"/>
</dbReference>
<dbReference type="SUPFAM" id="SSF53244">
    <property type="entry name" value="MurD-like peptide ligases, peptide-binding domain"/>
    <property type="match status" value="1"/>
</dbReference>
<evidence type="ECO:0000256" key="7">
    <source>
        <dbReference type="ARBA" id="ARBA00022842"/>
    </source>
</evidence>
<dbReference type="PANTHER" id="PTHR11136">
    <property type="entry name" value="FOLYLPOLYGLUTAMATE SYNTHASE-RELATED"/>
    <property type="match status" value="1"/>
</dbReference>
<evidence type="ECO:0000313" key="12">
    <source>
        <dbReference type="EMBL" id="HIU69645.1"/>
    </source>
</evidence>
<evidence type="ECO:0000259" key="10">
    <source>
        <dbReference type="Pfam" id="PF02875"/>
    </source>
</evidence>
<sequence>MTYESALHALLHDSSPGILPGLERIETLLHRLGDPQNDYKVIHVCGTNGKGTVSALLARSLQAAGYTVGLFTSPYVDDYREQIQVNGHYIGKQDFADCFAALQGQGSAFEKLTAMMYLYFSRRRVDWAVVECGMGGKNDSTNVLAHPALCVFTSISLDHTAFLGSTVEEIAREKAGILKPGCRAVVYPEEPAQTVLQNICRRQGIACYSPPDQGDFRKNNFETARLALSLLGVSSIVPYPQLPGRLEKIGRFLLDGSHNPAAARALAQSLPAGQPITAVVAMMCDKDCEKYLQTVLPHCSRVIVTSCGEARSMPAEELHRIAERFCSDCVSVAAPQDALALAQQSAEDMILVCGSFYLCRALRKNILSL</sequence>
<gene>
    <name evidence="12" type="ORF">IAD23_06790</name>
</gene>
<feature type="domain" description="Mur ligase central" evidence="11">
    <location>
        <begin position="44"/>
        <end position="204"/>
    </location>
</feature>
<feature type="domain" description="Mur ligase C-terminal" evidence="10">
    <location>
        <begin position="244"/>
        <end position="356"/>
    </location>
</feature>
<name>A0A9D1MVH7_9FIRM</name>
<dbReference type="Proteomes" id="UP000824125">
    <property type="component" value="Unassembled WGS sequence"/>
</dbReference>
<comment type="catalytic activity">
    <reaction evidence="9">
        <text>(6S)-5,6,7,8-tetrahydrofolyl-(gamma-L-Glu)(n) + L-glutamate + ATP = (6S)-5,6,7,8-tetrahydrofolyl-(gamma-L-Glu)(n+1) + ADP + phosphate + H(+)</text>
        <dbReference type="Rhea" id="RHEA:10580"/>
        <dbReference type="Rhea" id="RHEA-COMP:14738"/>
        <dbReference type="Rhea" id="RHEA-COMP:14740"/>
        <dbReference type="ChEBI" id="CHEBI:15378"/>
        <dbReference type="ChEBI" id="CHEBI:29985"/>
        <dbReference type="ChEBI" id="CHEBI:30616"/>
        <dbReference type="ChEBI" id="CHEBI:43474"/>
        <dbReference type="ChEBI" id="CHEBI:141005"/>
        <dbReference type="ChEBI" id="CHEBI:456216"/>
        <dbReference type="EC" id="6.3.2.17"/>
    </reaction>
</comment>
<evidence type="ECO:0000256" key="1">
    <source>
        <dbReference type="ARBA" id="ARBA00008276"/>
    </source>
</evidence>
<evidence type="ECO:0000313" key="13">
    <source>
        <dbReference type="Proteomes" id="UP000824125"/>
    </source>
</evidence>
<keyword evidence="4" id="KW-0479">Metal-binding</keyword>
<keyword evidence="7" id="KW-0460">Magnesium</keyword>
<dbReference type="PANTHER" id="PTHR11136:SF0">
    <property type="entry name" value="DIHYDROFOLATE SYNTHETASE-RELATED"/>
    <property type="match status" value="1"/>
</dbReference>
<comment type="caution">
    <text evidence="12">The sequence shown here is derived from an EMBL/GenBank/DDBJ whole genome shotgun (WGS) entry which is preliminary data.</text>
</comment>
<keyword evidence="6" id="KW-0067">ATP-binding</keyword>
<proteinExistence type="inferred from homology"/>
<comment type="similarity">
    <text evidence="1">Belongs to the folylpolyglutamate synthase family.</text>
</comment>
<dbReference type="InterPro" id="IPR018109">
    <property type="entry name" value="Folylpolyglutamate_synth_CS"/>
</dbReference>
<evidence type="ECO:0000256" key="9">
    <source>
        <dbReference type="ARBA" id="ARBA00047493"/>
    </source>
</evidence>
<dbReference type="InterPro" id="IPR004101">
    <property type="entry name" value="Mur_ligase_C"/>
</dbReference>
<accession>A0A9D1MVH7</accession>
<dbReference type="GO" id="GO:0005524">
    <property type="term" value="F:ATP binding"/>
    <property type="evidence" value="ECO:0007669"/>
    <property type="project" value="UniProtKB-KW"/>
</dbReference>
<dbReference type="InterPro" id="IPR001645">
    <property type="entry name" value="Folylpolyglutamate_synth"/>
</dbReference>
<dbReference type="GO" id="GO:0004326">
    <property type="term" value="F:tetrahydrofolylpolyglutamate synthase activity"/>
    <property type="evidence" value="ECO:0007669"/>
    <property type="project" value="UniProtKB-EC"/>
</dbReference>
<evidence type="ECO:0000256" key="8">
    <source>
        <dbReference type="ARBA" id="ARBA00030592"/>
    </source>
</evidence>
<dbReference type="InterPro" id="IPR036565">
    <property type="entry name" value="Mur-like_cat_sf"/>
</dbReference>
<dbReference type="Pfam" id="PF02875">
    <property type="entry name" value="Mur_ligase_C"/>
    <property type="match status" value="1"/>
</dbReference>
<dbReference type="AlphaFoldDB" id="A0A9D1MVH7"/>
<dbReference type="GO" id="GO:0005737">
    <property type="term" value="C:cytoplasm"/>
    <property type="evidence" value="ECO:0007669"/>
    <property type="project" value="TreeGrafter"/>
</dbReference>
<keyword evidence="3" id="KW-0436">Ligase</keyword>
<keyword evidence="5" id="KW-0547">Nucleotide-binding</keyword>
<evidence type="ECO:0000256" key="4">
    <source>
        <dbReference type="ARBA" id="ARBA00022723"/>
    </source>
</evidence>
<dbReference type="PROSITE" id="PS01012">
    <property type="entry name" value="FOLYLPOLYGLU_SYNT_2"/>
    <property type="match status" value="1"/>
</dbReference>
<dbReference type="Gene3D" id="3.40.1190.10">
    <property type="entry name" value="Mur-like, catalytic domain"/>
    <property type="match status" value="1"/>
</dbReference>
<evidence type="ECO:0000256" key="6">
    <source>
        <dbReference type="ARBA" id="ARBA00022840"/>
    </source>
</evidence>
<evidence type="ECO:0000256" key="3">
    <source>
        <dbReference type="ARBA" id="ARBA00022598"/>
    </source>
</evidence>
<organism evidence="12 13">
    <name type="scientific">Candidatus Scybalenecus merdavium</name>
    <dbReference type="NCBI Taxonomy" id="2840939"/>
    <lineage>
        <taxon>Bacteria</taxon>
        <taxon>Bacillati</taxon>
        <taxon>Bacillota</taxon>
        <taxon>Clostridia</taxon>
        <taxon>Eubacteriales</taxon>
        <taxon>Oscillospiraceae</taxon>
        <taxon>Oscillospiraceae incertae sedis</taxon>
        <taxon>Candidatus Scybalenecus</taxon>
    </lineage>
</organism>
<dbReference type="InterPro" id="IPR013221">
    <property type="entry name" value="Mur_ligase_cen"/>
</dbReference>
<dbReference type="SUPFAM" id="SSF53623">
    <property type="entry name" value="MurD-like peptide ligases, catalytic domain"/>
    <property type="match status" value="1"/>
</dbReference>
<dbReference type="EC" id="6.3.2.17" evidence="2"/>